<accession>A0A7S7LYA2</accession>
<evidence type="ECO:0000313" key="2">
    <source>
        <dbReference type="EMBL" id="QOY52819.1"/>
    </source>
</evidence>
<proteinExistence type="predicted"/>
<gene>
    <name evidence="2" type="ORF">HUE88_03790</name>
</gene>
<feature type="chain" id="PRO_5032630714" evidence="1">
    <location>
        <begin position="20"/>
        <end position="155"/>
    </location>
</feature>
<keyword evidence="3" id="KW-1185">Reference proteome</keyword>
<protein>
    <submittedName>
        <fullName evidence="2">Uncharacterized protein</fullName>
    </submittedName>
</protein>
<keyword evidence="1" id="KW-0732">Signal</keyword>
<evidence type="ECO:0000313" key="3">
    <source>
        <dbReference type="Proteomes" id="UP000593994"/>
    </source>
</evidence>
<sequence length="155" mass="17128">MKTILIASASIILTGILAANELAWVDEQIEAIKPPRKGINISYAKDPFIFLEKNGYKAKGKRKVFLTSSSAKSTPSLKGSTPYISDIQPPRTELILDLVINSSAMINGRWHKVNDKVGNYTLTDVGKDSVTLKIGDKELILSTHTKNKNLKFKNK</sequence>
<dbReference type="RefSeq" id="WP_194371223.1">
    <property type="nucleotide sequence ID" value="NZ_CP054492.1"/>
</dbReference>
<name>A0A7S7LYA2_9BACT</name>
<organism evidence="2 3">
    <name type="scientific">Candidatus Sulfurimonas baltica</name>
    <dbReference type="NCBI Taxonomy" id="2740404"/>
    <lineage>
        <taxon>Bacteria</taxon>
        <taxon>Pseudomonadati</taxon>
        <taxon>Campylobacterota</taxon>
        <taxon>Epsilonproteobacteria</taxon>
        <taxon>Campylobacterales</taxon>
        <taxon>Sulfurimonadaceae</taxon>
        <taxon>Sulfurimonas</taxon>
    </lineage>
</organism>
<dbReference type="KEGG" id="sbal:HUE88_03790"/>
<reference evidence="2 3" key="1">
    <citation type="submission" date="2020-05" db="EMBL/GenBank/DDBJ databases">
        <title>Sulfurimonas marisnigri, sp. nov., and Sulfurimonas baltica, sp. nov., manganese oxide reducing chemolithoautotrophs of the class Epsilonproteobacteria isolated from the pelagic redoxclines of the Black and Baltic Seas and emended description of the genus Sulfurimonas.</title>
        <authorList>
            <person name="Henkel J.V."/>
            <person name="Laudan C."/>
            <person name="Werner J."/>
            <person name="Neu T."/>
            <person name="Plewe S."/>
            <person name="Sproer C."/>
            <person name="Bunk B."/>
            <person name="Schulz-Vogt H.N."/>
        </authorList>
    </citation>
    <scope>NUCLEOTIDE SEQUENCE [LARGE SCALE GENOMIC DNA]</scope>
    <source>
        <strain evidence="2 3">GD2</strain>
    </source>
</reference>
<dbReference type="EMBL" id="CP054492">
    <property type="protein sequence ID" value="QOY52819.1"/>
    <property type="molecule type" value="Genomic_DNA"/>
</dbReference>
<feature type="signal peptide" evidence="1">
    <location>
        <begin position="1"/>
        <end position="19"/>
    </location>
</feature>
<dbReference type="Proteomes" id="UP000593994">
    <property type="component" value="Chromosome"/>
</dbReference>
<dbReference type="AlphaFoldDB" id="A0A7S7LYA2"/>
<evidence type="ECO:0000256" key="1">
    <source>
        <dbReference type="SAM" id="SignalP"/>
    </source>
</evidence>